<feature type="signal peptide" evidence="1">
    <location>
        <begin position="1"/>
        <end position="16"/>
    </location>
</feature>
<reference evidence="3" key="1">
    <citation type="journal article" date="2006" name="PLoS Biol.">
        <title>Macronuclear genome sequence of the ciliate Tetrahymena thermophila, a model eukaryote.</title>
        <authorList>
            <person name="Eisen J.A."/>
            <person name="Coyne R.S."/>
            <person name="Wu M."/>
            <person name="Wu D."/>
            <person name="Thiagarajan M."/>
            <person name="Wortman J.R."/>
            <person name="Badger J.H."/>
            <person name="Ren Q."/>
            <person name="Amedeo P."/>
            <person name="Jones K.M."/>
            <person name="Tallon L.J."/>
            <person name="Delcher A.L."/>
            <person name="Salzberg S.L."/>
            <person name="Silva J.C."/>
            <person name="Haas B.J."/>
            <person name="Majoros W.H."/>
            <person name="Farzad M."/>
            <person name="Carlton J.M."/>
            <person name="Smith R.K. Jr."/>
            <person name="Garg J."/>
            <person name="Pearlman R.E."/>
            <person name="Karrer K.M."/>
            <person name="Sun L."/>
            <person name="Manning G."/>
            <person name="Elde N.C."/>
            <person name="Turkewitz A.P."/>
            <person name="Asai D.J."/>
            <person name="Wilkes D.E."/>
            <person name="Wang Y."/>
            <person name="Cai H."/>
            <person name="Collins K."/>
            <person name="Stewart B.A."/>
            <person name="Lee S.R."/>
            <person name="Wilamowska K."/>
            <person name="Weinberg Z."/>
            <person name="Ruzzo W.L."/>
            <person name="Wloga D."/>
            <person name="Gaertig J."/>
            <person name="Frankel J."/>
            <person name="Tsao C.-C."/>
            <person name="Gorovsky M.A."/>
            <person name="Keeling P.J."/>
            <person name="Waller R.F."/>
            <person name="Patron N.J."/>
            <person name="Cherry J.M."/>
            <person name="Stover N.A."/>
            <person name="Krieger C.J."/>
            <person name="del Toro C."/>
            <person name="Ryder H.F."/>
            <person name="Williamson S.C."/>
            <person name="Barbeau R.A."/>
            <person name="Hamilton E.P."/>
            <person name="Orias E."/>
        </authorList>
    </citation>
    <scope>NUCLEOTIDE SEQUENCE [LARGE SCALE GENOMIC DNA]</scope>
    <source>
        <strain evidence="3">SB210</strain>
    </source>
</reference>
<gene>
    <name evidence="2" type="ORF">TTHERM_00558350</name>
</gene>
<evidence type="ECO:0000256" key="1">
    <source>
        <dbReference type="SAM" id="SignalP"/>
    </source>
</evidence>
<dbReference type="EMBL" id="GG662547">
    <property type="protein sequence ID" value="EAS02153.3"/>
    <property type="molecule type" value="Genomic_DNA"/>
</dbReference>
<dbReference type="STRING" id="312017.I7M9N1"/>
<dbReference type="GeneID" id="7831601"/>
<dbReference type="RefSeq" id="XP_001022398.3">
    <property type="nucleotide sequence ID" value="XM_001022398.3"/>
</dbReference>
<evidence type="ECO:0000313" key="2">
    <source>
        <dbReference type="EMBL" id="EAS02153.3"/>
    </source>
</evidence>
<keyword evidence="3" id="KW-1185">Reference proteome</keyword>
<dbReference type="Proteomes" id="UP000009168">
    <property type="component" value="Unassembled WGS sequence"/>
</dbReference>
<dbReference type="HOGENOM" id="CLU_881343_0_0_1"/>
<dbReference type="KEGG" id="tet:TTHERM_00558350"/>
<evidence type="ECO:0000313" key="3">
    <source>
        <dbReference type="Proteomes" id="UP000009168"/>
    </source>
</evidence>
<dbReference type="AlphaFoldDB" id="I7M9N1"/>
<sequence>MRKIILLLAIISLALCQELIVEKVAGQYNSGQKFAKSWQNSQWNDYQDFAIYGWFKIDSSYQIAEWSTGFHFTSNQDKDWTNASAPGDRVLAFWVIGNTLHNPTYSLARGNTNYYENLSFAAGDTNKWAFIYVTHGSSQQAQYVYYLLPSSGVVTKKIASITHKTSTFYQINVGQSFSFKYFPGSFWRLSLIAGPNAYRESGFEQFQNIQPDVVPSCPILFTGCNYSGKGDSLCQSSPSYNVTAVHSIYLPANFTATLHDQANYAGKKIVYSQSIECITQLNWAYLLSTHAITIEDETKTVLRRNNRRN</sequence>
<dbReference type="SUPFAM" id="SSF49695">
    <property type="entry name" value="gamma-Crystallin-like"/>
    <property type="match status" value="1"/>
</dbReference>
<name>I7M9N1_TETTS</name>
<protein>
    <submittedName>
        <fullName evidence="2">Uncharacterized protein</fullName>
    </submittedName>
</protein>
<organism evidence="2 3">
    <name type="scientific">Tetrahymena thermophila (strain SB210)</name>
    <dbReference type="NCBI Taxonomy" id="312017"/>
    <lineage>
        <taxon>Eukaryota</taxon>
        <taxon>Sar</taxon>
        <taxon>Alveolata</taxon>
        <taxon>Ciliophora</taxon>
        <taxon>Intramacronucleata</taxon>
        <taxon>Oligohymenophorea</taxon>
        <taxon>Hymenostomatida</taxon>
        <taxon>Tetrahymenina</taxon>
        <taxon>Tetrahymenidae</taxon>
        <taxon>Tetrahymena</taxon>
    </lineage>
</organism>
<dbReference type="InParanoid" id="I7M9N1"/>
<proteinExistence type="predicted"/>
<keyword evidence="1" id="KW-0732">Signal</keyword>
<dbReference type="OrthoDB" id="10648035at2759"/>
<accession>I7M9N1</accession>
<dbReference type="InterPro" id="IPR011024">
    <property type="entry name" value="G_crystallin-like"/>
</dbReference>
<feature type="chain" id="PRO_5003712332" evidence="1">
    <location>
        <begin position="17"/>
        <end position="309"/>
    </location>
</feature>
<dbReference type="eggNOG" id="ENOG502R2V2">
    <property type="taxonomic scope" value="Eukaryota"/>
</dbReference>